<dbReference type="OrthoDB" id="9782620at2"/>
<dbReference type="GO" id="GO:0008233">
    <property type="term" value="F:peptidase activity"/>
    <property type="evidence" value="ECO:0007669"/>
    <property type="project" value="UniProtKB-KW"/>
</dbReference>
<dbReference type="RefSeq" id="WP_119358780.1">
    <property type="nucleotide sequence ID" value="NZ_QWKZ01000001.1"/>
</dbReference>
<keyword evidence="10" id="KW-1185">Reference proteome</keyword>
<protein>
    <recommendedName>
        <fullName evidence="8">Abasic site processing protein</fullName>
        <ecNumber evidence="8">3.4.-.-</ecNumber>
    </recommendedName>
</protein>
<evidence type="ECO:0000256" key="5">
    <source>
        <dbReference type="ARBA" id="ARBA00023124"/>
    </source>
</evidence>
<accession>A0A399F235</accession>
<evidence type="ECO:0000256" key="8">
    <source>
        <dbReference type="RuleBase" id="RU364100"/>
    </source>
</evidence>
<dbReference type="InterPro" id="IPR036590">
    <property type="entry name" value="SRAP-like"/>
</dbReference>
<dbReference type="SUPFAM" id="SSF143081">
    <property type="entry name" value="BB1717-like"/>
    <property type="match status" value="1"/>
</dbReference>
<keyword evidence="2 8" id="KW-0645">Protease</keyword>
<evidence type="ECO:0000313" key="9">
    <source>
        <dbReference type="EMBL" id="RIH90133.1"/>
    </source>
</evidence>
<dbReference type="EMBL" id="QWKZ01000001">
    <property type="protein sequence ID" value="RIH90133.1"/>
    <property type="molecule type" value="Genomic_DNA"/>
</dbReference>
<organism evidence="9 10">
    <name type="scientific">Meiothermus luteus</name>
    <dbReference type="NCBI Taxonomy" id="2026184"/>
    <lineage>
        <taxon>Bacteria</taxon>
        <taxon>Thermotogati</taxon>
        <taxon>Deinococcota</taxon>
        <taxon>Deinococci</taxon>
        <taxon>Thermales</taxon>
        <taxon>Thermaceae</taxon>
        <taxon>Meiothermus</taxon>
    </lineage>
</organism>
<dbReference type="Proteomes" id="UP000265800">
    <property type="component" value="Unassembled WGS sequence"/>
</dbReference>
<dbReference type="GO" id="GO:0006508">
    <property type="term" value="P:proteolysis"/>
    <property type="evidence" value="ECO:0007669"/>
    <property type="project" value="UniProtKB-KW"/>
</dbReference>
<evidence type="ECO:0000313" key="10">
    <source>
        <dbReference type="Proteomes" id="UP000265800"/>
    </source>
</evidence>
<sequence>MCGRLVNTLTRDDYRTYFDLEAPDFESTYNAAPTHQLPVVRMRQAQRELVLMRWGFPGREAAVLFNARSETVAQKPSFRAAWRSRRALLPVSGWYEWKDKQPYFIRRSDGRPVVLAALWEGEAFTVLTCAAGEDLAWLHHRVPVVLERKNWDAWLAGAPAEAWMRPFPPGPLVAQKASLRVGNVRNNDPSLLMG</sequence>
<dbReference type="GO" id="GO:0016829">
    <property type="term" value="F:lyase activity"/>
    <property type="evidence" value="ECO:0007669"/>
    <property type="project" value="UniProtKB-KW"/>
</dbReference>
<dbReference type="GO" id="GO:0106300">
    <property type="term" value="P:protein-DNA covalent cross-linking repair"/>
    <property type="evidence" value="ECO:0007669"/>
    <property type="project" value="InterPro"/>
</dbReference>
<dbReference type="GO" id="GO:0003697">
    <property type="term" value="F:single-stranded DNA binding"/>
    <property type="evidence" value="ECO:0007669"/>
    <property type="project" value="InterPro"/>
</dbReference>
<dbReference type="AlphaFoldDB" id="A0A399F235"/>
<reference evidence="9 10" key="1">
    <citation type="submission" date="2018-08" db="EMBL/GenBank/DDBJ databases">
        <title>Meiothermus luteus KCTC 52599 genome sequencing project.</title>
        <authorList>
            <person name="Da Costa M.S."/>
            <person name="Albuquerque L."/>
            <person name="Raposo P."/>
            <person name="Froufe H.J.C."/>
            <person name="Barroso C.S."/>
            <person name="Egas C."/>
        </authorList>
    </citation>
    <scope>NUCLEOTIDE SEQUENCE [LARGE SCALE GENOMIC DNA]</scope>
    <source>
        <strain evidence="9 10">KCTC 52599</strain>
    </source>
</reference>
<evidence type="ECO:0000256" key="7">
    <source>
        <dbReference type="ARBA" id="ARBA00023239"/>
    </source>
</evidence>
<keyword evidence="4 8" id="KW-0378">Hydrolase</keyword>
<comment type="caution">
    <text evidence="9">The sequence shown here is derived from an EMBL/GenBank/DDBJ whole genome shotgun (WGS) entry which is preliminary data.</text>
</comment>
<evidence type="ECO:0000256" key="2">
    <source>
        <dbReference type="ARBA" id="ARBA00022670"/>
    </source>
</evidence>
<dbReference type="PANTHER" id="PTHR13604">
    <property type="entry name" value="DC12-RELATED"/>
    <property type="match status" value="1"/>
</dbReference>
<keyword evidence="7" id="KW-0456">Lyase</keyword>
<name>A0A399F235_9DEIN</name>
<evidence type="ECO:0000256" key="6">
    <source>
        <dbReference type="ARBA" id="ARBA00023125"/>
    </source>
</evidence>
<dbReference type="Gene3D" id="3.90.1680.10">
    <property type="entry name" value="SOS response associated peptidase-like"/>
    <property type="match status" value="1"/>
</dbReference>
<dbReference type="Pfam" id="PF02586">
    <property type="entry name" value="SRAP"/>
    <property type="match status" value="1"/>
</dbReference>
<keyword evidence="6" id="KW-0238">DNA-binding</keyword>
<dbReference type="InterPro" id="IPR003738">
    <property type="entry name" value="SRAP"/>
</dbReference>
<keyword evidence="5" id="KW-0190">Covalent protein-DNA linkage</keyword>
<dbReference type="PANTHER" id="PTHR13604:SF0">
    <property type="entry name" value="ABASIC SITE PROCESSING PROTEIN HMCES"/>
    <property type="match status" value="1"/>
</dbReference>
<keyword evidence="3" id="KW-0227">DNA damage</keyword>
<evidence type="ECO:0000256" key="1">
    <source>
        <dbReference type="ARBA" id="ARBA00008136"/>
    </source>
</evidence>
<dbReference type="EC" id="3.4.-.-" evidence="8"/>
<comment type="similarity">
    <text evidence="1 8">Belongs to the SOS response-associated peptidase family.</text>
</comment>
<evidence type="ECO:0000256" key="4">
    <source>
        <dbReference type="ARBA" id="ARBA00022801"/>
    </source>
</evidence>
<proteinExistence type="inferred from homology"/>
<evidence type="ECO:0000256" key="3">
    <source>
        <dbReference type="ARBA" id="ARBA00022763"/>
    </source>
</evidence>
<gene>
    <name evidence="9" type="primary">yedK</name>
    <name evidence="9" type="ORF">Mlute_00055</name>
</gene>